<organism evidence="2 3">
    <name type="scientific">Parachitinimonas caeni</name>
    <dbReference type="NCBI Taxonomy" id="3031301"/>
    <lineage>
        <taxon>Bacteria</taxon>
        <taxon>Pseudomonadati</taxon>
        <taxon>Pseudomonadota</taxon>
        <taxon>Betaproteobacteria</taxon>
        <taxon>Neisseriales</taxon>
        <taxon>Chitinibacteraceae</taxon>
        <taxon>Parachitinimonas</taxon>
    </lineage>
</organism>
<protein>
    <submittedName>
        <fullName evidence="2">Uncharacterized protein</fullName>
    </submittedName>
</protein>
<name>A0ABT7E183_9NEIS</name>
<evidence type="ECO:0000256" key="1">
    <source>
        <dbReference type="SAM" id="SignalP"/>
    </source>
</evidence>
<evidence type="ECO:0000313" key="2">
    <source>
        <dbReference type="EMBL" id="MDK2126082.1"/>
    </source>
</evidence>
<accession>A0ABT7E183</accession>
<dbReference type="EMBL" id="JARRAF010000030">
    <property type="protein sequence ID" value="MDK2126082.1"/>
    <property type="molecule type" value="Genomic_DNA"/>
</dbReference>
<keyword evidence="1" id="KW-0732">Signal</keyword>
<sequence length="189" mass="20176">MATKMGGLLMGIGMATLTMAGIPAAQAEDAMKIHRLDDVVKQYSLKRVDQLPDGVVPIRIESQEELEQMLGGTGQTRGGITTMGTTYGTVSRSCSTSAGMATWNVWADIKVGSSGSFRWIESVLNTRQGLTGTTFGLASRNEYSYVVSQSANSVTIKGGAIVDAYLLINTGMTVLWSAPVECSFTYSIR</sequence>
<proteinExistence type="predicted"/>
<evidence type="ECO:0000313" key="3">
    <source>
        <dbReference type="Proteomes" id="UP001172778"/>
    </source>
</evidence>
<gene>
    <name evidence="2" type="ORF">PZA18_18725</name>
</gene>
<feature type="signal peptide" evidence="1">
    <location>
        <begin position="1"/>
        <end position="20"/>
    </location>
</feature>
<dbReference type="RefSeq" id="WP_284102397.1">
    <property type="nucleotide sequence ID" value="NZ_JARRAF010000030.1"/>
</dbReference>
<reference evidence="2" key="1">
    <citation type="submission" date="2023-03" db="EMBL/GenBank/DDBJ databases">
        <title>Chitinimonas shenzhenensis gen. nov., sp. nov., a novel member of family Burkholderiaceae isolated from activated sludge collected in Shen Zhen, China.</title>
        <authorList>
            <person name="Wang X."/>
        </authorList>
    </citation>
    <scope>NUCLEOTIDE SEQUENCE</scope>
    <source>
        <strain evidence="2">DQS-5</strain>
    </source>
</reference>
<feature type="chain" id="PRO_5047177598" evidence="1">
    <location>
        <begin position="21"/>
        <end position="189"/>
    </location>
</feature>
<comment type="caution">
    <text evidence="2">The sequence shown here is derived from an EMBL/GenBank/DDBJ whole genome shotgun (WGS) entry which is preliminary data.</text>
</comment>
<dbReference type="Proteomes" id="UP001172778">
    <property type="component" value="Unassembled WGS sequence"/>
</dbReference>
<keyword evidence="3" id="KW-1185">Reference proteome</keyword>